<sequence length="137" mass="14765">MLKEFRDFIMTGNVIDLAVAVILAGAVGLVVNGFVNDIMMPIVGYFAGGMDFADMKVILSEAVVAADGTVEKPESAIRYGAWVNSIINLITVGLVLFIIVKSYNKVRTPEPVAEPAPKGPTAEELLAEIRDELKKKN</sequence>
<proteinExistence type="inferred from homology"/>
<comment type="similarity">
    <text evidence="9">Belongs to the MscL family.</text>
</comment>
<gene>
    <name evidence="9 10" type="primary">mscL</name>
    <name evidence="10" type="ORF">D1013_00280</name>
</gene>
<dbReference type="KEGG" id="emar:D1013_00280"/>
<name>A0A3G2L0Z5_9FLAO</name>
<feature type="transmembrane region" description="Helical" evidence="9">
    <location>
        <begin position="79"/>
        <end position="100"/>
    </location>
</feature>
<keyword evidence="7 9" id="KW-0472">Membrane</keyword>
<accession>A0A3G2L0Z5</accession>
<evidence type="ECO:0000256" key="3">
    <source>
        <dbReference type="ARBA" id="ARBA00022475"/>
    </source>
</evidence>
<dbReference type="InterPro" id="IPR001185">
    <property type="entry name" value="MS_channel"/>
</dbReference>
<keyword evidence="3 9" id="KW-1003">Cell membrane</keyword>
<keyword evidence="4 9" id="KW-0812">Transmembrane</keyword>
<dbReference type="PANTHER" id="PTHR30266:SF2">
    <property type="entry name" value="LARGE-CONDUCTANCE MECHANOSENSITIVE CHANNEL"/>
    <property type="match status" value="1"/>
</dbReference>
<evidence type="ECO:0000256" key="7">
    <source>
        <dbReference type="ARBA" id="ARBA00023136"/>
    </source>
</evidence>
<evidence type="ECO:0000256" key="8">
    <source>
        <dbReference type="ARBA" id="ARBA00023303"/>
    </source>
</evidence>
<evidence type="ECO:0000256" key="2">
    <source>
        <dbReference type="ARBA" id="ARBA00022448"/>
    </source>
</evidence>
<comment type="subcellular location">
    <subcellularLocation>
        <location evidence="9">Cell membrane</location>
        <topology evidence="9">Multi-pass membrane protein</topology>
    </subcellularLocation>
    <subcellularLocation>
        <location evidence="1">Membrane</location>
        <topology evidence="1">Multi-pass membrane protein</topology>
    </subcellularLocation>
</comment>
<dbReference type="GO" id="GO:0008381">
    <property type="term" value="F:mechanosensitive monoatomic ion channel activity"/>
    <property type="evidence" value="ECO:0007669"/>
    <property type="project" value="UniProtKB-UniRule"/>
</dbReference>
<dbReference type="OrthoDB" id="9810350at2"/>
<comment type="function">
    <text evidence="9">Channel that opens in response to stretch forces in the membrane lipid bilayer. May participate in the regulation of osmotic pressure changes within the cell.</text>
</comment>
<protein>
    <recommendedName>
        <fullName evidence="9">Large-conductance mechanosensitive channel</fullName>
    </recommendedName>
</protein>
<reference evidence="10 11" key="1">
    <citation type="submission" date="2018-08" db="EMBL/GenBank/DDBJ databases">
        <title>The reduced genetic potential of extracellular carbohydrate catabolism in Euzebyella marina RN62, a Flavobacteriia bacterium isolated from the hadal water.</title>
        <authorList>
            <person name="Xue C."/>
        </authorList>
    </citation>
    <scope>NUCLEOTIDE SEQUENCE [LARGE SCALE GENOMIC DNA]</scope>
    <source>
        <strain evidence="10 11">RN62</strain>
    </source>
</reference>
<dbReference type="NCBIfam" id="TIGR00220">
    <property type="entry name" value="mscL"/>
    <property type="match status" value="1"/>
</dbReference>
<evidence type="ECO:0000256" key="9">
    <source>
        <dbReference type="HAMAP-Rule" id="MF_00115"/>
    </source>
</evidence>
<keyword evidence="5 9" id="KW-1133">Transmembrane helix</keyword>
<evidence type="ECO:0000313" key="10">
    <source>
        <dbReference type="EMBL" id="AYN65927.1"/>
    </source>
</evidence>
<dbReference type="SUPFAM" id="SSF81330">
    <property type="entry name" value="Gated mechanosensitive channel"/>
    <property type="match status" value="1"/>
</dbReference>
<dbReference type="InterPro" id="IPR037673">
    <property type="entry name" value="MSC/AndL"/>
</dbReference>
<organism evidence="10 11">
    <name type="scientific">Euzebyella marina</name>
    <dbReference type="NCBI Taxonomy" id="1761453"/>
    <lineage>
        <taxon>Bacteria</taxon>
        <taxon>Pseudomonadati</taxon>
        <taxon>Bacteroidota</taxon>
        <taxon>Flavobacteriia</taxon>
        <taxon>Flavobacteriales</taxon>
        <taxon>Flavobacteriaceae</taxon>
        <taxon>Euzebyella</taxon>
    </lineage>
</organism>
<evidence type="ECO:0000256" key="4">
    <source>
        <dbReference type="ARBA" id="ARBA00022692"/>
    </source>
</evidence>
<dbReference type="HAMAP" id="MF_00115">
    <property type="entry name" value="MscL"/>
    <property type="match status" value="1"/>
</dbReference>
<dbReference type="GO" id="GO:0005886">
    <property type="term" value="C:plasma membrane"/>
    <property type="evidence" value="ECO:0007669"/>
    <property type="project" value="UniProtKB-SubCell"/>
</dbReference>
<feature type="transmembrane region" description="Helical" evidence="9">
    <location>
        <begin position="12"/>
        <end position="35"/>
    </location>
</feature>
<keyword evidence="6 9" id="KW-0406">Ion transport</keyword>
<dbReference type="InterPro" id="IPR036019">
    <property type="entry name" value="MscL_channel"/>
</dbReference>
<evidence type="ECO:0000256" key="5">
    <source>
        <dbReference type="ARBA" id="ARBA00022989"/>
    </source>
</evidence>
<dbReference type="PANTHER" id="PTHR30266">
    <property type="entry name" value="MECHANOSENSITIVE CHANNEL MSCL"/>
    <property type="match status" value="1"/>
</dbReference>
<dbReference type="Pfam" id="PF01741">
    <property type="entry name" value="MscL"/>
    <property type="match status" value="1"/>
</dbReference>
<evidence type="ECO:0000313" key="11">
    <source>
        <dbReference type="Proteomes" id="UP000276309"/>
    </source>
</evidence>
<dbReference type="PRINTS" id="PR01264">
    <property type="entry name" value="MECHCHANNEL"/>
</dbReference>
<keyword evidence="11" id="KW-1185">Reference proteome</keyword>
<dbReference type="RefSeq" id="WP_121846982.1">
    <property type="nucleotide sequence ID" value="NZ_CP032050.1"/>
</dbReference>
<keyword evidence="2 9" id="KW-0813">Transport</keyword>
<keyword evidence="8 9" id="KW-0407">Ion channel</keyword>
<dbReference type="AlphaFoldDB" id="A0A3G2L0Z5"/>
<evidence type="ECO:0000256" key="6">
    <source>
        <dbReference type="ARBA" id="ARBA00023065"/>
    </source>
</evidence>
<dbReference type="EMBL" id="CP032050">
    <property type="protein sequence ID" value="AYN65927.1"/>
    <property type="molecule type" value="Genomic_DNA"/>
</dbReference>
<comment type="subunit">
    <text evidence="9">Homopentamer.</text>
</comment>
<evidence type="ECO:0000256" key="1">
    <source>
        <dbReference type="ARBA" id="ARBA00004141"/>
    </source>
</evidence>
<dbReference type="Gene3D" id="1.10.1200.120">
    <property type="entry name" value="Large-conductance mechanosensitive channel, MscL, domain 1"/>
    <property type="match status" value="1"/>
</dbReference>
<dbReference type="Proteomes" id="UP000276309">
    <property type="component" value="Chromosome"/>
</dbReference>